<dbReference type="PANTHER" id="PTHR12396:SF0">
    <property type="entry name" value="METHYL-CPG BINDING DOMAIN PROTEIN-LIKE, ISOFORM C"/>
    <property type="match status" value="1"/>
</dbReference>
<keyword evidence="3" id="KW-0863">Zinc-finger</keyword>
<keyword evidence="7" id="KW-0804">Transcription</keyword>
<comment type="subcellular location">
    <subcellularLocation>
        <location evidence="1">Nucleus</location>
    </subcellularLocation>
</comment>
<evidence type="ECO:0000256" key="3">
    <source>
        <dbReference type="ARBA" id="ARBA00022771"/>
    </source>
</evidence>
<reference evidence="10" key="2">
    <citation type="submission" date="2015-06" db="UniProtKB">
        <authorList>
            <consortium name="EnsemblPlants"/>
        </authorList>
    </citation>
    <scope>IDENTIFICATION</scope>
    <source>
        <strain evidence="10">cv. Heinz 1706</strain>
    </source>
</reference>
<keyword evidence="11" id="KW-1185">Reference proteome</keyword>
<evidence type="ECO:0000313" key="11">
    <source>
        <dbReference type="Proteomes" id="UP000004994"/>
    </source>
</evidence>
<sequence>MEFAVQCSKCFKWWYIPTEERYEKIREHLLECPFYCEDAREWRPSISCNYLPDITQEKKYGHLISLVFLSLLRDGNKLYYDSTTGIRLRSIPEVKRYQHSEYASQGVKLEKFSFKTPRSLQQEYSNKRSPMPPTHSDAINGANAGMSMCMCM</sequence>
<dbReference type="AlphaFoldDB" id="K4CYX0"/>
<evidence type="ECO:0000256" key="8">
    <source>
        <dbReference type="ARBA" id="ARBA00023242"/>
    </source>
</evidence>
<evidence type="ECO:0000256" key="7">
    <source>
        <dbReference type="ARBA" id="ARBA00023163"/>
    </source>
</evidence>
<dbReference type="OMA" id="RTASICM"/>
<dbReference type="SUPFAM" id="SSF54171">
    <property type="entry name" value="DNA-binding domain"/>
    <property type="match status" value="1"/>
</dbReference>
<evidence type="ECO:0000256" key="6">
    <source>
        <dbReference type="ARBA" id="ARBA00023125"/>
    </source>
</evidence>
<keyword evidence="4" id="KW-0862">Zinc</keyword>
<accession>K4CYX0</accession>
<dbReference type="Gene3D" id="3.30.890.10">
    <property type="entry name" value="Methyl-cpg-binding Protein 2, Chain A"/>
    <property type="match status" value="1"/>
</dbReference>
<name>K4CYX0_SOLLC</name>
<dbReference type="PANTHER" id="PTHR12396">
    <property type="entry name" value="METHYL-CPG BINDING PROTEIN, MBD"/>
    <property type="match status" value="1"/>
</dbReference>
<dbReference type="Gramene" id="Solyc10g018460.1.1">
    <property type="protein sequence ID" value="Solyc10g018460.1.1"/>
    <property type="gene ID" value="Solyc10g018460.1"/>
</dbReference>
<organism evidence="10">
    <name type="scientific">Solanum lycopersicum</name>
    <name type="common">Tomato</name>
    <name type="synonym">Lycopersicon esculentum</name>
    <dbReference type="NCBI Taxonomy" id="4081"/>
    <lineage>
        <taxon>Eukaryota</taxon>
        <taxon>Viridiplantae</taxon>
        <taxon>Streptophyta</taxon>
        <taxon>Embryophyta</taxon>
        <taxon>Tracheophyta</taxon>
        <taxon>Spermatophyta</taxon>
        <taxon>Magnoliopsida</taxon>
        <taxon>eudicotyledons</taxon>
        <taxon>Gunneridae</taxon>
        <taxon>Pentapetalae</taxon>
        <taxon>asterids</taxon>
        <taxon>lamiids</taxon>
        <taxon>Solanales</taxon>
        <taxon>Solanaceae</taxon>
        <taxon>Solanoideae</taxon>
        <taxon>Solaneae</taxon>
        <taxon>Solanum</taxon>
        <taxon>Solanum subgen. Lycopersicon</taxon>
    </lineage>
</organism>
<keyword evidence="2" id="KW-0479">Metal-binding</keyword>
<evidence type="ECO:0000313" key="10">
    <source>
        <dbReference type="EnsemblPlants" id="Solyc10g018460.1.1"/>
    </source>
</evidence>
<evidence type="ECO:0000256" key="4">
    <source>
        <dbReference type="ARBA" id="ARBA00022833"/>
    </source>
</evidence>
<dbReference type="PhylomeDB" id="K4CYX0"/>
<dbReference type="InterPro" id="IPR011124">
    <property type="entry name" value="Znf_CW"/>
</dbReference>
<dbReference type="HOGENOM" id="CLU_109577_0_0_1"/>
<dbReference type="EnsemblPlants" id="Solyc10g018460.1.1">
    <property type="protein sequence ID" value="Solyc10g018460.1.1"/>
    <property type="gene ID" value="Solyc10g018460.1"/>
</dbReference>
<keyword evidence="6" id="KW-0238">DNA-binding</keyword>
<dbReference type="InParanoid" id="K4CYX0"/>
<protein>
    <recommendedName>
        <fullName evidence="9">CW-type domain-containing protein</fullName>
    </recommendedName>
</protein>
<dbReference type="GO" id="GO:0005634">
    <property type="term" value="C:nucleus"/>
    <property type="evidence" value="ECO:0007669"/>
    <property type="project" value="UniProtKB-SubCell"/>
</dbReference>
<feature type="domain" description="CW-type" evidence="9">
    <location>
        <begin position="1"/>
        <end position="56"/>
    </location>
</feature>
<evidence type="ECO:0000259" key="9">
    <source>
        <dbReference type="PROSITE" id="PS51050"/>
    </source>
</evidence>
<dbReference type="STRING" id="4081.K4CYX0"/>
<evidence type="ECO:0000256" key="2">
    <source>
        <dbReference type="ARBA" id="ARBA00022723"/>
    </source>
</evidence>
<dbReference type="eggNOG" id="KOG4161">
    <property type="taxonomic scope" value="Eukaryota"/>
</dbReference>
<reference evidence="10" key="1">
    <citation type="journal article" date="2012" name="Nature">
        <title>The tomato genome sequence provides insights into fleshy fruit evolution.</title>
        <authorList>
            <consortium name="Tomato Genome Consortium"/>
        </authorList>
    </citation>
    <scope>NUCLEOTIDE SEQUENCE [LARGE SCALE GENOMIC DNA]</scope>
    <source>
        <strain evidence="10">cv. Heinz 1706</strain>
    </source>
</reference>
<keyword evidence="8" id="KW-0539">Nucleus</keyword>
<dbReference type="Proteomes" id="UP000004994">
    <property type="component" value="Chromosome 10"/>
</dbReference>
<evidence type="ECO:0000256" key="1">
    <source>
        <dbReference type="ARBA" id="ARBA00004123"/>
    </source>
</evidence>
<dbReference type="GO" id="GO:0003677">
    <property type="term" value="F:DNA binding"/>
    <property type="evidence" value="ECO:0007669"/>
    <property type="project" value="UniProtKB-KW"/>
</dbReference>
<dbReference type="InterPro" id="IPR016177">
    <property type="entry name" value="DNA-bd_dom_sf"/>
</dbReference>
<evidence type="ECO:0000256" key="5">
    <source>
        <dbReference type="ARBA" id="ARBA00023015"/>
    </source>
</evidence>
<dbReference type="GO" id="GO:0008270">
    <property type="term" value="F:zinc ion binding"/>
    <property type="evidence" value="ECO:0007669"/>
    <property type="project" value="UniProtKB-KW"/>
</dbReference>
<dbReference type="PaxDb" id="4081-Solyc10g018460.1.1"/>
<dbReference type="PROSITE" id="PS51050">
    <property type="entry name" value="ZF_CW"/>
    <property type="match status" value="1"/>
</dbReference>
<keyword evidence="5" id="KW-0805">Transcription regulation</keyword>
<proteinExistence type="predicted"/>